<dbReference type="SUPFAM" id="SSF53850">
    <property type="entry name" value="Periplasmic binding protein-like II"/>
    <property type="match status" value="1"/>
</dbReference>
<dbReference type="NCBIfam" id="NF002964">
    <property type="entry name" value="PRK03635.1"/>
    <property type="match status" value="1"/>
</dbReference>
<dbReference type="InterPro" id="IPR050176">
    <property type="entry name" value="LTTR"/>
</dbReference>
<gene>
    <name evidence="7" type="ORF">GCM10025780_18350</name>
</gene>
<evidence type="ECO:0000256" key="2">
    <source>
        <dbReference type="ARBA" id="ARBA00023015"/>
    </source>
</evidence>
<keyword evidence="4" id="KW-0010">Activator</keyword>
<dbReference type="Pfam" id="PF03466">
    <property type="entry name" value="LysR_substrate"/>
    <property type="match status" value="1"/>
</dbReference>
<dbReference type="NCBIfam" id="NF009888">
    <property type="entry name" value="PRK13348.1"/>
    <property type="match status" value="1"/>
</dbReference>
<evidence type="ECO:0000256" key="4">
    <source>
        <dbReference type="ARBA" id="ARBA00023159"/>
    </source>
</evidence>
<evidence type="ECO:0000256" key="3">
    <source>
        <dbReference type="ARBA" id="ARBA00023125"/>
    </source>
</evidence>
<dbReference type="EMBL" id="BAABLM010000003">
    <property type="protein sequence ID" value="GAA4674229.1"/>
    <property type="molecule type" value="Genomic_DNA"/>
</dbReference>
<dbReference type="PROSITE" id="PS50931">
    <property type="entry name" value="HTH_LYSR"/>
    <property type="match status" value="1"/>
</dbReference>
<dbReference type="Gene3D" id="1.10.10.10">
    <property type="entry name" value="Winged helix-like DNA-binding domain superfamily/Winged helix DNA-binding domain"/>
    <property type="match status" value="1"/>
</dbReference>
<feature type="domain" description="HTH lysR-type" evidence="6">
    <location>
        <begin position="4"/>
        <end position="60"/>
    </location>
</feature>
<dbReference type="Gene3D" id="3.40.190.290">
    <property type="match status" value="1"/>
</dbReference>
<proteinExistence type="inferred from homology"/>
<dbReference type="PANTHER" id="PTHR30579">
    <property type="entry name" value="TRANSCRIPTIONAL REGULATOR"/>
    <property type="match status" value="1"/>
</dbReference>
<reference evidence="8" key="1">
    <citation type="journal article" date="2019" name="Int. J. Syst. Evol. Microbiol.">
        <title>The Global Catalogue of Microorganisms (GCM) 10K type strain sequencing project: providing services to taxonomists for standard genome sequencing and annotation.</title>
        <authorList>
            <consortium name="The Broad Institute Genomics Platform"/>
            <consortium name="The Broad Institute Genome Sequencing Center for Infectious Disease"/>
            <person name="Wu L."/>
            <person name="Ma J."/>
        </authorList>
    </citation>
    <scope>NUCLEOTIDE SEQUENCE [LARGE SCALE GENOMIC DNA]</scope>
    <source>
        <strain evidence="8">JCM 18956</strain>
    </source>
</reference>
<keyword evidence="5" id="KW-0804">Transcription</keyword>
<dbReference type="SUPFAM" id="SSF46785">
    <property type="entry name" value="Winged helix' DNA-binding domain"/>
    <property type="match status" value="1"/>
</dbReference>
<keyword evidence="8" id="KW-1185">Reference proteome</keyword>
<dbReference type="InterPro" id="IPR036390">
    <property type="entry name" value="WH_DNA-bd_sf"/>
</dbReference>
<comment type="caution">
    <text evidence="7">The sequence shown here is derived from an EMBL/GenBank/DDBJ whole genome shotgun (WGS) entry which is preliminary data.</text>
</comment>
<protein>
    <submittedName>
        <fullName evidence="7">LysR family transcriptional regulator ArgP</fullName>
    </submittedName>
</protein>
<dbReference type="InterPro" id="IPR000847">
    <property type="entry name" value="LysR_HTH_N"/>
</dbReference>
<evidence type="ECO:0000256" key="5">
    <source>
        <dbReference type="ARBA" id="ARBA00023163"/>
    </source>
</evidence>
<dbReference type="InterPro" id="IPR005119">
    <property type="entry name" value="LysR_subst-bd"/>
</dbReference>
<dbReference type="Pfam" id="PF00126">
    <property type="entry name" value="HTH_1"/>
    <property type="match status" value="1"/>
</dbReference>
<keyword evidence="3" id="KW-0238">DNA-binding</keyword>
<name>A0ABP8VX91_9MICO</name>
<comment type="similarity">
    <text evidence="1">Belongs to the LysR transcriptional regulatory family.</text>
</comment>
<organism evidence="7 8">
    <name type="scientific">Frondihabitans cladoniiphilus</name>
    <dbReference type="NCBI Taxonomy" id="715785"/>
    <lineage>
        <taxon>Bacteria</taxon>
        <taxon>Bacillati</taxon>
        <taxon>Actinomycetota</taxon>
        <taxon>Actinomycetes</taxon>
        <taxon>Micrococcales</taxon>
        <taxon>Microbacteriaceae</taxon>
        <taxon>Frondihabitans</taxon>
    </lineage>
</organism>
<evidence type="ECO:0000256" key="1">
    <source>
        <dbReference type="ARBA" id="ARBA00009437"/>
    </source>
</evidence>
<accession>A0ABP8VX91</accession>
<sequence length="302" mass="31888">MQNFGADQLGTLLALVEEGTFERAAARLHVTGSAVSQRVKAMEHAAGRVLVVRTTPVGLTEAGDVLLRHARQVALLEADTARALGGADGAGAVPMALAVNADSLATWFLPALAPVAADHDVVFELHREDQENTTSLLRSGTVLAAVTSTREAVQGCLTTPLGAMRYRAVCSPAFAARWRGVHPTGSGVSWLQAAPVVAFDRTDDLQDAFLRRHVAGSAGGPRHHIPTSDDFARAIALGFGWGMLPELQCTDAIASGALVDVAPRSPVDVELHWQRWNLASPLLDAVTAAVRAAARTGLRRPR</sequence>
<dbReference type="NCBIfam" id="TIGR03298">
    <property type="entry name" value="argP"/>
    <property type="match status" value="1"/>
</dbReference>
<evidence type="ECO:0000259" key="6">
    <source>
        <dbReference type="PROSITE" id="PS50931"/>
    </source>
</evidence>
<evidence type="ECO:0000313" key="8">
    <source>
        <dbReference type="Proteomes" id="UP001501295"/>
    </source>
</evidence>
<keyword evidence="2" id="KW-0805">Transcription regulation</keyword>
<dbReference type="RefSeq" id="WP_345375538.1">
    <property type="nucleotide sequence ID" value="NZ_BAABLM010000003.1"/>
</dbReference>
<dbReference type="Proteomes" id="UP001501295">
    <property type="component" value="Unassembled WGS sequence"/>
</dbReference>
<evidence type="ECO:0000313" key="7">
    <source>
        <dbReference type="EMBL" id="GAA4674229.1"/>
    </source>
</evidence>
<dbReference type="InterPro" id="IPR036388">
    <property type="entry name" value="WH-like_DNA-bd_sf"/>
</dbReference>
<dbReference type="InterPro" id="IPR017685">
    <property type="entry name" value="ArgP"/>
</dbReference>
<dbReference type="PANTHER" id="PTHR30579:SF2">
    <property type="entry name" value="HTH-TYPE TRANSCRIPTIONAL REGULATOR ARGP"/>
    <property type="match status" value="1"/>
</dbReference>